<gene>
    <name evidence="1" type="ORF">Q9313_09695</name>
</gene>
<keyword evidence="2" id="KW-1185">Reference proteome</keyword>
<organism evidence="1 2">
    <name type="scientific">Shinella sumterensis</name>
    <dbReference type="NCBI Taxonomy" id="1967501"/>
    <lineage>
        <taxon>Bacteria</taxon>
        <taxon>Pseudomonadati</taxon>
        <taxon>Pseudomonadota</taxon>
        <taxon>Alphaproteobacteria</taxon>
        <taxon>Hyphomicrobiales</taxon>
        <taxon>Rhizobiaceae</taxon>
        <taxon>Shinella</taxon>
    </lineage>
</organism>
<reference evidence="1 2" key="1">
    <citation type="submission" date="2023-08" db="EMBL/GenBank/DDBJ databases">
        <title>Pathogen: clinical or host-associated sample.</title>
        <authorList>
            <person name="Hergert J."/>
            <person name="Casey R."/>
            <person name="Wagner J."/>
            <person name="Young E.L."/>
            <person name="Oakeson K.F."/>
        </authorList>
    </citation>
    <scope>NUCLEOTIDE SEQUENCE [LARGE SCALE GENOMIC DNA]</scope>
    <source>
        <strain evidence="1 2">1760953</strain>
    </source>
</reference>
<dbReference type="AlphaFoldDB" id="A0AA50H6S3"/>
<evidence type="ECO:0000313" key="1">
    <source>
        <dbReference type="EMBL" id="WLR96019.1"/>
    </source>
</evidence>
<proteinExistence type="predicted"/>
<accession>A0AA50H6S3</accession>
<dbReference type="RefSeq" id="WP_306036503.1">
    <property type="nucleotide sequence ID" value="NZ_CP132302.1"/>
</dbReference>
<name>A0AA50H6S3_9HYPH</name>
<protein>
    <submittedName>
        <fullName evidence="1">Uncharacterized protein</fullName>
    </submittedName>
</protein>
<dbReference type="Proteomes" id="UP001234585">
    <property type="component" value="Chromosome"/>
</dbReference>
<evidence type="ECO:0000313" key="2">
    <source>
        <dbReference type="Proteomes" id="UP001234585"/>
    </source>
</evidence>
<dbReference type="EMBL" id="CP132302">
    <property type="protein sequence ID" value="WLR96019.1"/>
    <property type="molecule type" value="Genomic_DNA"/>
</dbReference>
<sequence>MLLHYIFIFSDGFDDGRVRCQPEKAKSSFNKLSSFSRDVERIEDVRKLPVMELIGPEAIADDEGGGVVAAVEGDFRDEFFDRGMSFGAQAIPGGIVCLLPSGTKLPDTVTGLRGIAAPR</sequence>